<feature type="compositionally biased region" description="Low complexity" evidence="1">
    <location>
        <begin position="267"/>
        <end position="284"/>
    </location>
</feature>
<feature type="region of interest" description="Disordered" evidence="1">
    <location>
        <begin position="199"/>
        <end position="284"/>
    </location>
</feature>
<evidence type="ECO:0000256" key="1">
    <source>
        <dbReference type="SAM" id="MobiDB-lite"/>
    </source>
</evidence>
<dbReference type="PANTHER" id="PTHR33021:SF14">
    <property type="entry name" value="OS01G0272700 PROTEIN"/>
    <property type="match status" value="1"/>
</dbReference>
<protein>
    <recommendedName>
        <fullName evidence="2">Phytocyanin domain-containing protein</fullName>
    </recommendedName>
</protein>
<dbReference type="GO" id="GO:0005886">
    <property type="term" value="C:plasma membrane"/>
    <property type="evidence" value="ECO:0007669"/>
    <property type="project" value="TreeGrafter"/>
</dbReference>
<evidence type="ECO:0000313" key="3">
    <source>
        <dbReference type="EMBL" id="GJN37932.1"/>
    </source>
</evidence>
<dbReference type="InterPro" id="IPR008972">
    <property type="entry name" value="Cupredoxin"/>
</dbReference>
<dbReference type="EMBL" id="BQKI01000095">
    <property type="protein sequence ID" value="GJN37932.1"/>
    <property type="molecule type" value="Genomic_DNA"/>
</dbReference>
<feature type="compositionally biased region" description="Basic and acidic residues" evidence="1">
    <location>
        <begin position="53"/>
        <end position="65"/>
    </location>
</feature>
<reference evidence="3" key="1">
    <citation type="journal article" date="2018" name="DNA Res.">
        <title>Multiple hybrid de novo genome assembly of finger millet, an orphan allotetraploid crop.</title>
        <authorList>
            <person name="Hatakeyama M."/>
            <person name="Aluri S."/>
            <person name="Balachadran M.T."/>
            <person name="Sivarajan S.R."/>
            <person name="Patrignani A."/>
            <person name="Gruter S."/>
            <person name="Poveda L."/>
            <person name="Shimizu-Inatsugi R."/>
            <person name="Baeten J."/>
            <person name="Francoijs K.J."/>
            <person name="Nataraja K.N."/>
            <person name="Reddy Y.A.N."/>
            <person name="Phadnis S."/>
            <person name="Ravikumar R.L."/>
            <person name="Schlapbach R."/>
            <person name="Sreeman S.M."/>
            <person name="Shimizu K.K."/>
        </authorList>
    </citation>
    <scope>NUCLEOTIDE SEQUENCE</scope>
</reference>
<reference evidence="3" key="2">
    <citation type="submission" date="2021-12" db="EMBL/GenBank/DDBJ databases">
        <title>Resequencing data analysis of finger millet.</title>
        <authorList>
            <person name="Hatakeyama M."/>
            <person name="Aluri S."/>
            <person name="Balachadran M.T."/>
            <person name="Sivarajan S.R."/>
            <person name="Poveda L."/>
            <person name="Shimizu-Inatsugi R."/>
            <person name="Schlapbach R."/>
            <person name="Sreeman S.M."/>
            <person name="Shimizu K.K."/>
        </authorList>
    </citation>
    <scope>NUCLEOTIDE SEQUENCE</scope>
</reference>
<organism evidence="3 4">
    <name type="scientific">Eleusine coracana subsp. coracana</name>
    <dbReference type="NCBI Taxonomy" id="191504"/>
    <lineage>
        <taxon>Eukaryota</taxon>
        <taxon>Viridiplantae</taxon>
        <taxon>Streptophyta</taxon>
        <taxon>Embryophyta</taxon>
        <taxon>Tracheophyta</taxon>
        <taxon>Spermatophyta</taxon>
        <taxon>Magnoliopsida</taxon>
        <taxon>Liliopsida</taxon>
        <taxon>Poales</taxon>
        <taxon>Poaceae</taxon>
        <taxon>PACMAD clade</taxon>
        <taxon>Chloridoideae</taxon>
        <taxon>Cynodonteae</taxon>
        <taxon>Eleusininae</taxon>
        <taxon>Eleusine</taxon>
    </lineage>
</organism>
<dbReference type="InterPro" id="IPR003245">
    <property type="entry name" value="Phytocyanin_dom"/>
</dbReference>
<proteinExistence type="predicted"/>
<gene>
    <name evidence="3" type="primary">gb26933</name>
    <name evidence="3" type="ORF">PR202_gb26933</name>
</gene>
<dbReference type="Pfam" id="PF02298">
    <property type="entry name" value="Cu_bind_like"/>
    <property type="match status" value="1"/>
</dbReference>
<feature type="domain" description="Phytocyanin" evidence="2">
    <location>
        <begin position="123"/>
        <end position="239"/>
    </location>
</feature>
<evidence type="ECO:0000313" key="4">
    <source>
        <dbReference type="Proteomes" id="UP001054889"/>
    </source>
</evidence>
<dbReference type="PANTHER" id="PTHR33021">
    <property type="entry name" value="BLUE COPPER PROTEIN"/>
    <property type="match status" value="1"/>
</dbReference>
<dbReference type="PROSITE" id="PS51485">
    <property type="entry name" value="PHYTOCYANIN"/>
    <property type="match status" value="1"/>
</dbReference>
<comment type="caution">
    <text evidence="3">The sequence shown here is derived from an EMBL/GenBank/DDBJ whole genome shotgun (WGS) entry which is preliminary data.</text>
</comment>
<evidence type="ECO:0000259" key="2">
    <source>
        <dbReference type="PROSITE" id="PS51485"/>
    </source>
</evidence>
<feature type="compositionally biased region" description="Basic and acidic residues" evidence="1">
    <location>
        <begin position="228"/>
        <end position="244"/>
    </location>
</feature>
<dbReference type="SUPFAM" id="SSF49503">
    <property type="entry name" value="Cupredoxins"/>
    <property type="match status" value="1"/>
</dbReference>
<dbReference type="GO" id="GO:0009055">
    <property type="term" value="F:electron transfer activity"/>
    <property type="evidence" value="ECO:0007669"/>
    <property type="project" value="InterPro"/>
</dbReference>
<sequence length="307" mass="32242">MGTAGDRGFVAAAPQTPINPARPRTNAHPAPFLHTHARGLLPSSAAEQTTPRSDTDRSCHADRSSKSISSSSKAIKLASMASRVFGARSLGLPPLALLAAVVLSVVAAPVAASASASPPSSSLVFHVGGPRGWRVPDADTNYGWWAMNNRFHVGDDLYFKYAANDSVLLVDRAAFDACNATDPVAAFADGATTIRLDTASSAASRDTATTASASSSASWCTPPPRPRPRPDRLKVQRRREDSRAKAAVVGPGSLVGRPARRPDPPRRFLLLGSPAPRRRLPSSASSSCFSDQFAACATYVSLVRSLC</sequence>
<keyword evidence="4" id="KW-1185">Reference proteome</keyword>
<feature type="region of interest" description="Disordered" evidence="1">
    <location>
        <begin position="1"/>
        <end position="67"/>
    </location>
</feature>
<feature type="compositionally biased region" description="Low complexity" evidence="1">
    <location>
        <begin position="199"/>
        <end position="218"/>
    </location>
</feature>
<name>A0AAV5FTE5_ELECO</name>
<dbReference type="AlphaFoldDB" id="A0AAV5FTE5"/>
<dbReference type="Proteomes" id="UP001054889">
    <property type="component" value="Unassembled WGS sequence"/>
</dbReference>
<dbReference type="InterPro" id="IPR039391">
    <property type="entry name" value="Phytocyanin-like"/>
</dbReference>
<dbReference type="Gene3D" id="2.60.40.420">
    <property type="entry name" value="Cupredoxins - blue copper proteins"/>
    <property type="match status" value="1"/>
</dbReference>
<accession>A0AAV5FTE5</accession>